<evidence type="ECO:0000313" key="2">
    <source>
        <dbReference type="EMBL" id="QHU33662.1"/>
    </source>
</evidence>
<dbReference type="Gene3D" id="3.40.1440.10">
    <property type="entry name" value="GIY-YIG endonuclease"/>
    <property type="match status" value="1"/>
</dbReference>
<organism evidence="2">
    <name type="scientific">viral metagenome</name>
    <dbReference type="NCBI Taxonomy" id="1070528"/>
    <lineage>
        <taxon>unclassified sequences</taxon>
        <taxon>metagenomes</taxon>
        <taxon>organismal metagenomes</taxon>
    </lineage>
</organism>
<protein>
    <recommendedName>
        <fullName evidence="1">GIY-YIG domain-containing protein</fullName>
    </recommendedName>
</protein>
<dbReference type="CDD" id="cd10443">
    <property type="entry name" value="GIY-YIG_HE_Tlr8p_PBC-V_like"/>
    <property type="match status" value="1"/>
</dbReference>
<name>A0A6C0LWQ9_9ZZZZ</name>
<dbReference type="EMBL" id="MN740560">
    <property type="protein sequence ID" value="QHU33662.1"/>
    <property type="molecule type" value="Genomic_DNA"/>
</dbReference>
<reference evidence="2" key="1">
    <citation type="journal article" date="2020" name="Nature">
        <title>Giant virus diversity and host interactions through global metagenomics.</title>
        <authorList>
            <person name="Schulz F."/>
            <person name="Roux S."/>
            <person name="Paez-Espino D."/>
            <person name="Jungbluth S."/>
            <person name="Walsh D.A."/>
            <person name="Denef V.J."/>
            <person name="McMahon K.D."/>
            <person name="Konstantinidis K.T."/>
            <person name="Eloe-Fadrosh E.A."/>
            <person name="Kyrpides N.C."/>
            <person name="Woyke T."/>
        </authorList>
    </citation>
    <scope>NUCLEOTIDE SEQUENCE</scope>
    <source>
        <strain evidence="2">GVMAG-S-1016704-121</strain>
    </source>
</reference>
<dbReference type="NCBIfam" id="TIGR01453">
    <property type="entry name" value="grpIintron_endo"/>
    <property type="match status" value="1"/>
</dbReference>
<dbReference type="InterPro" id="IPR000305">
    <property type="entry name" value="GIY-YIG_endonuc"/>
</dbReference>
<dbReference type="InterPro" id="IPR006350">
    <property type="entry name" value="Intron_endoG1"/>
</dbReference>
<dbReference type="SUPFAM" id="SSF82771">
    <property type="entry name" value="GIY-YIG endonuclease"/>
    <property type="match status" value="1"/>
</dbReference>
<feature type="domain" description="GIY-YIG" evidence="1">
    <location>
        <begin position="1"/>
        <end position="90"/>
    </location>
</feature>
<dbReference type="GO" id="GO:0004519">
    <property type="term" value="F:endonuclease activity"/>
    <property type="evidence" value="ECO:0007669"/>
    <property type="project" value="InterPro"/>
</dbReference>
<dbReference type="InterPro" id="IPR035901">
    <property type="entry name" value="GIY-YIG_endonuc_sf"/>
</dbReference>
<dbReference type="SMART" id="SM00465">
    <property type="entry name" value="GIYc"/>
    <property type="match status" value="1"/>
</dbReference>
<evidence type="ECO:0000259" key="1">
    <source>
        <dbReference type="SMART" id="SM00465"/>
    </source>
</evidence>
<sequence length="320" mass="37106">MSGIIYYIQSPSGKGYVGKTDNFEERMKGHQKISTKCTLLKRAIDKYGWDNMKVTILLKCKLEDMPYYEQLMVDTYDTFGPNGYNCTTGGEKNKIISNEMRTKISSSLCATYRDRINLSSCILKSKTGTFSTYLPRSWTLDRSKLYLSGFASYDDAVNMRTYCYENYIRGHQIPLSCLNDSKIMHYITKPPLRVRGTGKIYKQKKTSKKHTAFLPSHAQKYYKQKSYAFPTYKEAEDFLETCITCFITEENNSYKFTVPPPWLASPDAQKTYTGFKTRQEAQLFMDNFYIIYVEGYDKPLPCVTSSVPNSQMPYNPYFIF</sequence>
<proteinExistence type="predicted"/>
<dbReference type="AlphaFoldDB" id="A0A6C0LWQ9"/>
<dbReference type="Pfam" id="PF01541">
    <property type="entry name" value="GIY-YIG"/>
    <property type="match status" value="1"/>
</dbReference>
<accession>A0A6C0LWQ9</accession>